<evidence type="ECO:0000259" key="3">
    <source>
        <dbReference type="SMART" id="SM00460"/>
    </source>
</evidence>
<dbReference type="InterPro" id="IPR021878">
    <property type="entry name" value="TgpA_N"/>
</dbReference>
<keyword evidence="5" id="KW-1185">Reference proteome</keyword>
<protein>
    <submittedName>
        <fullName evidence="4">DUF3488 domain-containing protein</fullName>
    </submittedName>
</protein>
<dbReference type="Gene3D" id="3.10.620.30">
    <property type="match status" value="1"/>
</dbReference>
<organism evidence="4 5">
    <name type="scientific">Adonisia turfae CCMR0081</name>
    <dbReference type="NCBI Taxonomy" id="2292702"/>
    <lineage>
        <taxon>Bacteria</taxon>
        <taxon>Bacillati</taxon>
        <taxon>Cyanobacteriota</taxon>
        <taxon>Adonisia</taxon>
        <taxon>Adonisia turfae</taxon>
    </lineage>
</organism>
<sequence length="761" mass="86028">MVSPISTPNNSSQDLSSSWRQRLSALPPSVPEDSIALRVLVQCLVTVGIGSLSVAASGVTDTSVWNLLAIPLSAAGAYWSWRSRRRRNIAAKFLIAVGMLLALAFFLGRMVSIPGDTRIVLAELLIHLQVLHSFDLPRRKDLGYSMMIGLILVGVAATISQTLLFGPFLLLFLLLSLPVLVLDYRSRLGLLNWRQMSVGISLRQFGSIIAVVVTLGLLIFIAMPRFPGYQLQTFPVSGSIDVTGEVDSREIFNPGYVRRGNNNTGNADEEQEGSGVSPEDGPGRINPDFYYGFNRRINQNLRGELEPQVVMRVRSQRAGFWRVMAFDNYTGQGWEASRGDELAELRRSPLSYRFLPITPQPIGRNEEVVQTYTMVQDFQNLVPVLYAPHSVYFPADELAMDPEGALRPSGLLPEGLTYTIVSRVPVRDIQRLNQSSTEYNGSIRQHYLQVPDDIRDRIRTETERWLATSEEPLNTPYEKATFLAQILRDNYTLQTELPYFEEDEDLVSAFLFKYTGGTRDQFSTVLTVMLRSIGIPARLATGFGTGQFNPFTGFYIVRNTDAYALTEVYFPEHGWFYFNPIPDGLLFSPDDSGANPFSVLRQLWRILVGVLPAPVAQFIRRGFQVLMFVIGTVLRFLSRFSGRGLLSALWYLVGFTGLSFLGWLMVQGWRRWQRRLKLSRLAPMEQIYQQMLWILAQQGYGKRASQTPLEYAAGLQQRPDFRQGSLVRQIIDRYICWRYGGQTVDVDGLQTRLQELRRSGR</sequence>
<gene>
    <name evidence="4" type="ORF">DXZ20_34840</name>
</gene>
<feature type="transmembrane region" description="Helical" evidence="2">
    <location>
        <begin position="648"/>
        <end position="666"/>
    </location>
</feature>
<dbReference type="SMART" id="SM00460">
    <property type="entry name" value="TGc"/>
    <property type="match status" value="1"/>
</dbReference>
<accession>A0A6M0RYE6</accession>
<dbReference type="PANTHER" id="PTHR42736:SF1">
    <property type="entry name" value="PROTEIN-GLUTAMINE GAMMA-GLUTAMYLTRANSFERASE"/>
    <property type="match status" value="1"/>
</dbReference>
<comment type="caution">
    <text evidence="4">The sequence shown here is derived from an EMBL/GenBank/DDBJ whole genome shotgun (WGS) entry which is preliminary data.</text>
</comment>
<dbReference type="InterPro" id="IPR002931">
    <property type="entry name" value="Transglutaminase-like"/>
</dbReference>
<dbReference type="PANTHER" id="PTHR42736">
    <property type="entry name" value="PROTEIN-GLUTAMINE GAMMA-GLUTAMYLTRANSFERASE"/>
    <property type="match status" value="1"/>
</dbReference>
<keyword evidence="2" id="KW-0472">Membrane</keyword>
<evidence type="ECO:0000313" key="5">
    <source>
        <dbReference type="Proteomes" id="UP000481033"/>
    </source>
</evidence>
<dbReference type="SUPFAM" id="SSF54001">
    <property type="entry name" value="Cysteine proteinases"/>
    <property type="match status" value="1"/>
</dbReference>
<feature type="transmembrane region" description="Helical" evidence="2">
    <location>
        <begin position="63"/>
        <end position="81"/>
    </location>
</feature>
<dbReference type="InterPro" id="IPR025403">
    <property type="entry name" value="TgpA-like_C"/>
</dbReference>
<evidence type="ECO:0000313" key="4">
    <source>
        <dbReference type="EMBL" id="NEZ60731.1"/>
    </source>
</evidence>
<keyword evidence="2" id="KW-1133">Transmembrane helix</keyword>
<dbReference type="Pfam" id="PF01841">
    <property type="entry name" value="Transglut_core"/>
    <property type="match status" value="1"/>
</dbReference>
<feature type="domain" description="Transglutaminase-like" evidence="3">
    <location>
        <begin position="511"/>
        <end position="582"/>
    </location>
</feature>
<dbReference type="Proteomes" id="UP000481033">
    <property type="component" value="Unassembled WGS sequence"/>
</dbReference>
<dbReference type="AlphaFoldDB" id="A0A6M0RYE6"/>
<proteinExistence type="predicted"/>
<keyword evidence="2" id="KW-0812">Transmembrane</keyword>
<evidence type="ECO:0000256" key="2">
    <source>
        <dbReference type="SAM" id="Phobius"/>
    </source>
</evidence>
<evidence type="ECO:0000256" key="1">
    <source>
        <dbReference type="SAM" id="MobiDB-lite"/>
    </source>
</evidence>
<feature type="transmembrane region" description="Helical" evidence="2">
    <location>
        <begin position="141"/>
        <end position="159"/>
    </location>
</feature>
<feature type="transmembrane region" description="Helical" evidence="2">
    <location>
        <begin position="165"/>
        <end position="184"/>
    </location>
</feature>
<feature type="transmembrane region" description="Helical" evidence="2">
    <location>
        <begin position="35"/>
        <end position="57"/>
    </location>
</feature>
<dbReference type="RefSeq" id="WP_163703091.1">
    <property type="nucleotide sequence ID" value="NZ_QXHD01000004.1"/>
</dbReference>
<dbReference type="Pfam" id="PF13559">
    <property type="entry name" value="DUF4129"/>
    <property type="match status" value="1"/>
</dbReference>
<name>A0A6M0RYE6_9CYAN</name>
<dbReference type="Pfam" id="PF11992">
    <property type="entry name" value="TgpA_N"/>
    <property type="match status" value="2"/>
</dbReference>
<feature type="transmembrane region" description="Helical" evidence="2">
    <location>
        <begin position="93"/>
        <end position="111"/>
    </location>
</feature>
<feature type="region of interest" description="Disordered" evidence="1">
    <location>
        <begin position="255"/>
        <end position="283"/>
    </location>
</feature>
<dbReference type="EMBL" id="QXHD01000004">
    <property type="protein sequence ID" value="NEZ60731.1"/>
    <property type="molecule type" value="Genomic_DNA"/>
</dbReference>
<dbReference type="InterPro" id="IPR052901">
    <property type="entry name" value="Bact_TGase-like"/>
</dbReference>
<feature type="transmembrane region" description="Helical" evidence="2">
    <location>
        <begin position="205"/>
        <end position="223"/>
    </location>
</feature>
<dbReference type="InterPro" id="IPR038765">
    <property type="entry name" value="Papain-like_cys_pep_sf"/>
</dbReference>
<reference evidence="4 5" key="1">
    <citation type="journal article" date="2020" name="Microb. Ecol.">
        <title>Ecogenomics of the Marine Benthic Filamentous Cyanobacterium Adonisia.</title>
        <authorList>
            <person name="Walter J.M."/>
            <person name="Coutinho F.H."/>
            <person name="Leomil L."/>
            <person name="Hargreaves P.I."/>
            <person name="Campeao M.E."/>
            <person name="Vieira V.V."/>
            <person name="Silva B.S."/>
            <person name="Fistarol G.O."/>
            <person name="Salomon P.S."/>
            <person name="Sawabe T."/>
            <person name="Mino S."/>
            <person name="Hosokawa M."/>
            <person name="Miyashita H."/>
            <person name="Maruyama F."/>
            <person name="van Verk M.C."/>
            <person name="Dutilh B.E."/>
            <person name="Thompson C.C."/>
            <person name="Thompson F.L."/>
        </authorList>
    </citation>
    <scope>NUCLEOTIDE SEQUENCE [LARGE SCALE GENOMIC DNA]</scope>
    <source>
        <strain evidence="4 5">CCMR0081</strain>
    </source>
</reference>